<dbReference type="KEGG" id="tsn:W908_07710"/>
<evidence type="ECO:0000256" key="8">
    <source>
        <dbReference type="ARBA" id="ARBA00022975"/>
    </source>
</evidence>
<dbReference type="FunFam" id="3.40.50.2020:FF:000008">
    <property type="entry name" value="Orotate phosphoribosyltransferase"/>
    <property type="match status" value="1"/>
</dbReference>
<dbReference type="Gene3D" id="3.40.50.2020">
    <property type="match status" value="1"/>
</dbReference>
<dbReference type="NCBIfam" id="TIGR00336">
    <property type="entry name" value="pyrE"/>
    <property type="match status" value="1"/>
</dbReference>
<feature type="binding site" evidence="9">
    <location>
        <position position="128"/>
    </location>
    <ligand>
        <name>orotate</name>
        <dbReference type="ChEBI" id="CHEBI:30839"/>
    </ligand>
</feature>
<feature type="binding site" evidence="9">
    <location>
        <position position="156"/>
    </location>
    <ligand>
        <name>orotate</name>
        <dbReference type="ChEBI" id="CHEBI:30839"/>
    </ligand>
</feature>
<dbReference type="RefSeq" id="WP_020023753.1">
    <property type="nucleotide sequence ID" value="NZ_CP006911.1"/>
</dbReference>
<dbReference type="Proteomes" id="UP000068905">
    <property type="component" value="Chromosome"/>
</dbReference>
<dbReference type="GO" id="GO:0006207">
    <property type="term" value="P:'de novo' pyrimidine nucleobase biosynthetic process"/>
    <property type="evidence" value="ECO:0007669"/>
    <property type="project" value="TreeGrafter"/>
</dbReference>
<feature type="domain" description="Phosphoribosyltransferase" evidence="10">
    <location>
        <begin position="49"/>
        <end position="161"/>
    </location>
</feature>
<protein>
    <recommendedName>
        <fullName evidence="5 9">Orotate phosphoribosyltransferase</fullName>
        <shortName evidence="9">OPRT</shortName>
        <shortName evidence="9">OPRTase</shortName>
        <ecNumber evidence="5 9">2.4.2.10</ecNumber>
    </recommendedName>
</protein>
<organism evidence="11 12">
    <name type="scientific">Candidatus Pseudothioglobus singularis PS1</name>
    <dbReference type="NCBI Taxonomy" id="1125411"/>
    <lineage>
        <taxon>Bacteria</taxon>
        <taxon>Pseudomonadati</taxon>
        <taxon>Pseudomonadota</taxon>
        <taxon>Gammaproteobacteria</taxon>
        <taxon>Candidatus Pseudothioglobaceae</taxon>
        <taxon>Candidatus Pseudothioglobus</taxon>
    </lineage>
</organism>
<dbReference type="SUPFAM" id="SSF53271">
    <property type="entry name" value="PRTase-like"/>
    <property type="match status" value="1"/>
</dbReference>
<reference evidence="11 12" key="1">
    <citation type="journal article" date="2015" name="Genome Announc.">
        <title>Genome Sequence of 'Candidatus Thioglobus singularis' Strain PS1, a Mixotroph from the SUP05 Clade of Marine Gammaproteobacteria.</title>
        <authorList>
            <person name="Marshall K.T."/>
            <person name="Morris R.M."/>
        </authorList>
    </citation>
    <scope>NUCLEOTIDE SEQUENCE [LARGE SCALE GENOMIC DNA]</scope>
    <source>
        <strain evidence="11 12">PS1</strain>
    </source>
</reference>
<evidence type="ECO:0000256" key="5">
    <source>
        <dbReference type="ARBA" id="ARBA00011971"/>
    </source>
</evidence>
<dbReference type="Pfam" id="PF00156">
    <property type="entry name" value="Pribosyltran"/>
    <property type="match status" value="1"/>
</dbReference>
<dbReference type="PANTHER" id="PTHR46683:SF1">
    <property type="entry name" value="OROTATE PHOSPHORIBOSYLTRANSFERASE 1-RELATED"/>
    <property type="match status" value="1"/>
</dbReference>
<dbReference type="GO" id="GO:0046132">
    <property type="term" value="P:pyrimidine ribonucleoside biosynthetic process"/>
    <property type="evidence" value="ECO:0007669"/>
    <property type="project" value="TreeGrafter"/>
</dbReference>
<evidence type="ECO:0000256" key="9">
    <source>
        <dbReference type="HAMAP-Rule" id="MF_01208"/>
    </source>
</evidence>
<comment type="pathway">
    <text evidence="2 9">Pyrimidine metabolism; UMP biosynthesis via de novo pathway; UMP from orotate: step 1/2.</text>
</comment>
<dbReference type="GO" id="GO:0000287">
    <property type="term" value="F:magnesium ion binding"/>
    <property type="evidence" value="ECO:0007669"/>
    <property type="project" value="UniProtKB-UniRule"/>
</dbReference>
<evidence type="ECO:0000256" key="1">
    <source>
        <dbReference type="ARBA" id="ARBA00003769"/>
    </source>
</evidence>
<evidence type="ECO:0000256" key="4">
    <source>
        <dbReference type="ARBA" id="ARBA00011738"/>
    </source>
</evidence>
<dbReference type="AlphaFoldDB" id="A0A0M5KT88"/>
<dbReference type="CDD" id="cd06223">
    <property type="entry name" value="PRTases_typeI"/>
    <property type="match status" value="1"/>
</dbReference>
<keyword evidence="7 9" id="KW-0808">Transferase</keyword>
<feature type="binding site" description="in other chain" evidence="9">
    <location>
        <position position="100"/>
    </location>
    <ligand>
        <name>5-phospho-alpha-D-ribose 1-diphosphate</name>
        <dbReference type="ChEBI" id="CHEBI:58017"/>
        <note>ligand shared between dimeric partners</note>
    </ligand>
</feature>
<keyword evidence="12" id="KW-1185">Reference proteome</keyword>
<evidence type="ECO:0000256" key="6">
    <source>
        <dbReference type="ARBA" id="ARBA00022676"/>
    </source>
</evidence>
<evidence type="ECO:0000256" key="7">
    <source>
        <dbReference type="ARBA" id="ARBA00022679"/>
    </source>
</evidence>
<sequence>MEQYQKDFVDFTLETGVLKFGEFTLKSGRISPYFFNAGLFNKGSHLSELGKFYAQAIEASALKFDVLFGPAYKGIPLAAAASIALNDSFNHNVPYSFNRKEAKDHGEGGSIVGHPLEGDILIIDDVITAGTAIREAQDIIQNCGANAKGVIVALDRQEKGKGELSAIQEVEQIFGITVLSIINLSHIIDYLKTSDDSKILDKIESYRSQYGIS</sequence>
<dbReference type="PATRIC" id="fig|1125411.7.peg.1520"/>
<accession>A0A0M5KT88</accession>
<dbReference type="EC" id="2.4.2.10" evidence="5 9"/>
<dbReference type="PANTHER" id="PTHR46683">
    <property type="entry name" value="OROTATE PHOSPHORIBOSYLTRANSFERASE 1-RELATED"/>
    <property type="match status" value="1"/>
</dbReference>
<dbReference type="InterPro" id="IPR023031">
    <property type="entry name" value="OPRT"/>
</dbReference>
<dbReference type="GO" id="GO:0004588">
    <property type="term" value="F:orotate phosphoribosyltransferase activity"/>
    <property type="evidence" value="ECO:0007669"/>
    <property type="project" value="UniProtKB-UniRule"/>
</dbReference>
<dbReference type="HAMAP" id="MF_01208">
    <property type="entry name" value="PyrE"/>
    <property type="match status" value="1"/>
</dbReference>
<feature type="binding site" description="in other chain" evidence="9">
    <location>
        <begin position="124"/>
        <end position="132"/>
    </location>
    <ligand>
        <name>5-phospho-alpha-D-ribose 1-diphosphate</name>
        <dbReference type="ChEBI" id="CHEBI:58017"/>
        <note>ligand shared between dimeric partners</note>
    </ligand>
</feature>
<dbReference type="EMBL" id="CP006911">
    <property type="protein sequence ID" value="ALE02416.1"/>
    <property type="molecule type" value="Genomic_DNA"/>
</dbReference>
<dbReference type="GO" id="GO:0044205">
    <property type="term" value="P:'de novo' UMP biosynthetic process"/>
    <property type="evidence" value="ECO:0007669"/>
    <property type="project" value="UniProtKB-UniRule"/>
</dbReference>
<name>A0A0M5KT88_9GAMM</name>
<evidence type="ECO:0000256" key="3">
    <source>
        <dbReference type="ARBA" id="ARBA00006340"/>
    </source>
</evidence>
<dbReference type="OrthoDB" id="9779060at2"/>
<keyword evidence="8 9" id="KW-0665">Pyrimidine biosynthesis</keyword>
<evidence type="ECO:0000256" key="2">
    <source>
        <dbReference type="ARBA" id="ARBA00004889"/>
    </source>
</evidence>
<comment type="cofactor">
    <cofactor evidence="9">
        <name>Mg(2+)</name>
        <dbReference type="ChEBI" id="CHEBI:18420"/>
    </cofactor>
</comment>
<evidence type="ECO:0000259" key="10">
    <source>
        <dbReference type="Pfam" id="PF00156"/>
    </source>
</evidence>
<dbReference type="InterPro" id="IPR029057">
    <property type="entry name" value="PRTase-like"/>
</dbReference>
<comment type="function">
    <text evidence="1 9">Catalyzes the transfer of a ribosyl phosphate group from 5-phosphoribose 1-diphosphate to orotate, leading to the formation of orotidine monophosphate (OMP).</text>
</comment>
<dbReference type="UniPathway" id="UPA00070">
    <property type="reaction ID" value="UER00119"/>
</dbReference>
<feature type="binding site" description="in other chain" evidence="9">
    <location>
        <begin position="72"/>
        <end position="73"/>
    </location>
    <ligand>
        <name>5-phospho-alpha-D-ribose 1-diphosphate</name>
        <dbReference type="ChEBI" id="CHEBI:58017"/>
        <note>ligand shared between dimeric partners</note>
    </ligand>
</feature>
<comment type="catalytic activity">
    <reaction evidence="9">
        <text>orotidine 5'-phosphate + diphosphate = orotate + 5-phospho-alpha-D-ribose 1-diphosphate</text>
        <dbReference type="Rhea" id="RHEA:10380"/>
        <dbReference type="ChEBI" id="CHEBI:30839"/>
        <dbReference type="ChEBI" id="CHEBI:33019"/>
        <dbReference type="ChEBI" id="CHEBI:57538"/>
        <dbReference type="ChEBI" id="CHEBI:58017"/>
        <dbReference type="EC" id="2.4.2.10"/>
    </reaction>
</comment>
<gene>
    <name evidence="9 11" type="primary">pyrE</name>
    <name evidence="11" type="ORF">W908_07710</name>
</gene>
<feature type="binding site" evidence="9">
    <location>
        <position position="99"/>
    </location>
    <ligand>
        <name>5-phospho-alpha-D-ribose 1-diphosphate</name>
        <dbReference type="ChEBI" id="CHEBI:58017"/>
        <note>ligand shared between dimeric partners</note>
    </ligand>
</feature>
<evidence type="ECO:0000313" key="12">
    <source>
        <dbReference type="Proteomes" id="UP000068905"/>
    </source>
</evidence>
<keyword evidence="9" id="KW-0460">Magnesium</keyword>
<dbReference type="STRING" id="1125411.W908_07710"/>
<dbReference type="InterPro" id="IPR004467">
    <property type="entry name" value="Or_phspho_trans_dom"/>
</dbReference>
<keyword evidence="6 9" id="KW-0328">Glycosyltransferase</keyword>
<feature type="binding site" description="in other chain" evidence="9">
    <location>
        <position position="26"/>
    </location>
    <ligand>
        <name>5-phospho-alpha-D-ribose 1-diphosphate</name>
        <dbReference type="ChEBI" id="CHEBI:58017"/>
        <note>ligand shared between dimeric partners</note>
    </ligand>
</feature>
<feature type="binding site" evidence="9">
    <location>
        <position position="105"/>
    </location>
    <ligand>
        <name>5-phospho-alpha-D-ribose 1-diphosphate</name>
        <dbReference type="ChEBI" id="CHEBI:58017"/>
        <note>ligand shared between dimeric partners</note>
    </ligand>
</feature>
<feature type="binding site" evidence="9">
    <location>
        <begin position="34"/>
        <end position="35"/>
    </location>
    <ligand>
        <name>orotate</name>
        <dbReference type="ChEBI" id="CHEBI:30839"/>
    </ligand>
</feature>
<evidence type="ECO:0000313" key="11">
    <source>
        <dbReference type="EMBL" id="ALE02416.1"/>
    </source>
</evidence>
<proteinExistence type="inferred from homology"/>
<comment type="subunit">
    <text evidence="4 9">Homodimer.</text>
</comment>
<feature type="binding site" evidence="9">
    <location>
        <position position="103"/>
    </location>
    <ligand>
        <name>5-phospho-alpha-D-ribose 1-diphosphate</name>
        <dbReference type="ChEBI" id="CHEBI:58017"/>
        <note>ligand shared between dimeric partners</note>
    </ligand>
</feature>
<dbReference type="GO" id="GO:0005737">
    <property type="term" value="C:cytoplasm"/>
    <property type="evidence" value="ECO:0007669"/>
    <property type="project" value="TreeGrafter"/>
</dbReference>
<dbReference type="InterPro" id="IPR000836">
    <property type="entry name" value="PRTase_dom"/>
</dbReference>
<comment type="similarity">
    <text evidence="3 9">Belongs to the purine/pyrimidine phosphoribosyltransferase family. PyrE subfamily.</text>
</comment>